<organism evidence="1 2">
    <name type="scientific">Streptomyces scopuliridis RB72</name>
    <dbReference type="NCBI Taxonomy" id="1440053"/>
    <lineage>
        <taxon>Bacteria</taxon>
        <taxon>Bacillati</taxon>
        <taxon>Actinomycetota</taxon>
        <taxon>Actinomycetes</taxon>
        <taxon>Kitasatosporales</taxon>
        <taxon>Streptomycetaceae</taxon>
        <taxon>Streptomyces</taxon>
    </lineage>
</organism>
<reference evidence="1 2" key="1">
    <citation type="submission" date="2013-12" db="EMBL/GenBank/DDBJ databases">
        <title>Annotated genome of Streptomyces scopuliridis.</title>
        <authorList>
            <person name="Olson J.B."/>
        </authorList>
    </citation>
    <scope>NUCLEOTIDE SEQUENCE [LARGE SCALE GENOMIC DNA]</scope>
    <source>
        <strain evidence="1 2">RB72</strain>
    </source>
</reference>
<gene>
    <name evidence="1" type="ORF">Y717_10355</name>
</gene>
<accession>A0A2T7SPF6</accession>
<dbReference type="EMBL" id="AZSP01000383">
    <property type="protein sequence ID" value="PVE04711.1"/>
    <property type="molecule type" value="Genomic_DNA"/>
</dbReference>
<evidence type="ECO:0000313" key="2">
    <source>
        <dbReference type="Proteomes" id="UP000245992"/>
    </source>
</evidence>
<protein>
    <submittedName>
        <fullName evidence="1">Uncharacterized protein</fullName>
    </submittedName>
</protein>
<dbReference type="AlphaFoldDB" id="A0A2T7SPF6"/>
<sequence>MPRAEMTKDTHWQVHQILPLGMDLLLILGYAPAGTA</sequence>
<name>A0A2T7SPF6_9ACTN</name>
<evidence type="ECO:0000313" key="1">
    <source>
        <dbReference type="EMBL" id="PVE04711.1"/>
    </source>
</evidence>
<comment type="caution">
    <text evidence="1">The sequence shown here is derived from an EMBL/GenBank/DDBJ whole genome shotgun (WGS) entry which is preliminary data.</text>
</comment>
<proteinExistence type="predicted"/>
<keyword evidence="2" id="KW-1185">Reference proteome</keyword>
<dbReference type="Proteomes" id="UP000245992">
    <property type="component" value="Unassembled WGS sequence"/>
</dbReference>